<name>A0A645BNB7_9ZZZZ</name>
<comment type="caution">
    <text evidence="1">The sequence shown here is derived from an EMBL/GenBank/DDBJ whole genome shotgun (WGS) entry which is preliminary data.</text>
</comment>
<accession>A0A645BNB7</accession>
<dbReference type="AlphaFoldDB" id="A0A645BNB7"/>
<reference evidence="1" key="1">
    <citation type="submission" date="2019-08" db="EMBL/GenBank/DDBJ databases">
        <authorList>
            <person name="Kucharzyk K."/>
            <person name="Murdoch R.W."/>
            <person name="Higgins S."/>
            <person name="Loffler F."/>
        </authorList>
    </citation>
    <scope>NUCLEOTIDE SEQUENCE</scope>
</reference>
<organism evidence="1">
    <name type="scientific">bioreactor metagenome</name>
    <dbReference type="NCBI Taxonomy" id="1076179"/>
    <lineage>
        <taxon>unclassified sequences</taxon>
        <taxon>metagenomes</taxon>
        <taxon>ecological metagenomes</taxon>
    </lineage>
</organism>
<sequence>MAKALVATAFQGIGRVHLAVEDHDARIGRRHWLLPVVAGPGRNAVVLEAGAPGGRPVVELALLVQKV</sequence>
<dbReference type="EMBL" id="VSSQ01021340">
    <property type="protein sequence ID" value="MPM66856.1"/>
    <property type="molecule type" value="Genomic_DNA"/>
</dbReference>
<evidence type="ECO:0000313" key="1">
    <source>
        <dbReference type="EMBL" id="MPM66856.1"/>
    </source>
</evidence>
<proteinExistence type="predicted"/>
<protein>
    <submittedName>
        <fullName evidence="1">Uncharacterized protein</fullName>
    </submittedName>
</protein>
<gene>
    <name evidence="1" type="ORF">SDC9_113768</name>
</gene>